<dbReference type="Proteomes" id="UP000249260">
    <property type="component" value="Unassembled WGS sequence"/>
</dbReference>
<accession>A0A328UBK2</accession>
<proteinExistence type="predicted"/>
<protein>
    <submittedName>
        <fullName evidence="1">Uncharacterized protein</fullName>
    </submittedName>
</protein>
<dbReference type="RefSeq" id="WP_112881398.1">
    <property type="nucleotide sequence ID" value="NZ_QLUW01000001.1"/>
</dbReference>
<dbReference type="AlphaFoldDB" id="A0A328UBK2"/>
<sequence length="69" mass="7782">MSEPQSVQVHPFYKHAEEAFKLLPEATASLAKLQQAFNQANEDFLAIELKHMLARLEEIRALFSDGPQG</sequence>
<evidence type="ECO:0000313" key="1">
    <source>
        <dbReference type="EMBL" id="RAP78275.1"/>
    </source>
</evidence>
<gene>
    <name evidence="1" type="ORF">DL346_07555</name>
</gene>
<organism evidence="1 2">
    <name type="scientific">Paenibacillus montanisoli</name>
    <dbReference type="NCBI Taxonomy" id="2081970"/>
    <lineage>
        <taxon>Bacteria</taxon>
        <taxon>Bacillati</taxon>
        <taxon>Bacillota</taxon>
        <taxon>Bacilli</taxon>
        <taxon>Bacillales</taxon>
        <taxon>Paenibacillaceae</taxon>
        <taxon>Paenibacillus</taxon>
    </lineage>
</organism>
<evidence type="ECO:0000313" key="2">
    <source>
        <dbReference type="Proteomes" id="UP000249260"/>
    </source>
</evidence>
<name>A0A328UBK2_9BACL</name>
<keyword evidence="2" id="KW-1185">Reference proteome</keyword>
<dbReference type="OrthoDB" id="2626756at2"/>
<dbReference type="EMBL" id="QLUW01000001">
    <property type="protein sequence ID" value="RAP78275.1"/>
    <property type="molecule type" value="Genomic_DNA"/>
</dbReference>
<comment type="caution">
    <text evidence="1">The sequence shown here is derived from an EMBL/GenBank/DDBJ whole genome shotgun (WGS) entry which is preliminary data.</text>
</comment>
<reference evidence="1 2" key="1">
    <citation type="submission" date="2018-06" db="EMBL/GenBank/DDBJ databases">
        <title>Paenibacillus montanisoli sp. nov., isolated from mountain area soil.</title>
        <authorList>
            <person name="Wu M."/>
        </authorList>
    </citation>
    <scope>NUCLEOTIDE SEQUENCE [LARGE SCALE GENOMIC DNA]</scope>
    <source>
        <strain evidence="1 2">RA17</strain>
    </source>
</reference>